<proteinExistence type="predicted"/>
<gene>
    <name evidence="1" type="ORF">LPTSP3_g18930</name>
</gene>
<accession>A0ABM7UJM0</accession>
<organism evidence="1 2">
    <name type="scientific">Leptospira kobayashii</name>
    <dbReference type="NCBI Taxonomy" id="1917830"/>
    <lineage>
        <taxon>Bacteria</taxon>
        <taxon>Pseudomonadati</taxon>
        <taxon>Spirochaetota</taxon>
        <taxon>Spirochaetia</taxon>
        <taxon>Leptospirales</taxon>
        <taxon>Leptospiraceae</taxon>
        <taxon>Leptospira</taxon>
    </lineage>
</organism>
<name>A0ABM7UJM0_9LEPT</name>
<protein>
    <recommendedName>
        <fullName evidence="3">Lipoprotein</fullName>
    </recommendedName>
</protein>
<reference evidence="1 2" key="1">
    <citation type="submission" date="2021-08" db="EMBL/GenBank/DDBJ databases">
        <title>Complete genome sequence of Leptospira kobayashii strain E30.</title>
        <authorList>
            <person name="Nakao R."/>
            <person name="Nakamura S."/>
            <person name="Masuzawa T."/>
            <person name="Koizumi N."/>
        </authorList>
    </citation>
    <scope>NUCLEOTIDE SEQUENCE [LARGE SCALE GENOMIC DNA]</scope>
    <source>
        <strain evidence="1 2">E30</strain>
    </source>
</reference>
<evidence type="ECO:0008006" key="3">
    <source>
        <dbReference type="Google" id="ProtNLM"/>
    </source>
</evidence>
<keyword evidence="2" id="KW-1185">Reference proteome</keyword>
<dbReference type="Proteomes" id="UP000245263">
    <property type="component" value="Chromosome 1"/>
</dbReference>
<evidence type="ECO:0000313" key="2">
    <source>
        <dbReference type="Proteomes" id="UP000245263"/>
    </source>
</evidence>
<sequence length="239" mass="24838">MLLANESGVTGCTIAGIGNQIKAGYTGITTTSGKVQFKLVGDTYYAVMQITGAQIATNVVFNQDINMSVYSSSSCPLKLDTDPLTKDGTEYTRTVSNGATTFAFLKAGSYLFYLYQKQNPDNAPLTVITTGTPVQSLSGGSLTDLLNGNSSTTFKFACDNPSTGICQNYYGSFTDCLSGGTKQTAKCTEDATVVGSCKLKQSGIGAIISVYKPPLVLATATSACSSPGTFQAGTSVQTP</sequence>
<evidence type="ECO:0000313" key="1">
    <source>
        <dbReference type="EMBL" id="BDA78963.1"/>
    </source>
</evidence>
<dbReference type="EMBL" id="AP025028">
    <property type="protein sequence ID" value="BDA78963.1"/>
    <property type="molecule type" value="Genomic_DNA"/>
</dbReference>